<dbReference type="AlphaFoldDB" id="F8PDX1"/>
<dbReference type="GO" id="GO:0003684">
    <property type="term" value="F:damaged DNA binding"/>
    <property type="evidence" value="ECO:0007669"/>
    <property type="project" value="TreeGrafter"/>
</dbReference>
<sequence>MPSGTGKTVSLLSLIVSYQQFYPTRRKLIYCSRTVPEIEKALAELKRLVEYRISCAETPEEKEKEQNFTGLGLTSRKNLCIHPEVSKEKKGKVVDARCRDLTNTAVCEKARQDPGSVDICDWHEDNLNQET</sequence>
<feature type="domain" description="Helicase ATP-binding" evidence="4">
    <location>
        <begin position="1"/>
        <end position="131"/>
    </location>
</feature>
<dbReference type="PROSITE" id="PS51193">
    <property type="entry name" value="HELICASE_ATP_BIND_2"/>
    <property type="match status" value="1"/>
</dbReference>
<dbReference type="GO" id="GO:0003678">
    <property type="term" value="F:DNA helicase activity"/>
    <property type="evidence" value="ECO:0007669"/>
    <property type="project" value="InterPro"/>
</dbReference>
<gene>
    <name evidence="5" type="ORF">SERLADRAFT_443906</name>
</gene>
<dbReference type="GO" id="GO:0045951">
    <property type="term" value="P:positive regulation of mitotic recombination"/>
    <property type="evidence" value="ECO:0007669"/>
    <property type="project" value="TreeGrafter"/>
</dbReference>
<evidence type="ECO:0000259" key="4">
    <source>
        <dbReference type="PROSITE" id="PS51193"/>
    </source>
</evidence>
<keyword evidence="2" id="KW-0378">Hydrolase</keyword>
<dbReference type="GO" id="GO:0006366">
    <property type="term" value="P:transcription by RNA polymerase II"/>
    <property type="evidence" value="ECO:0007669"/>
    <property type="project" value="TreeGrafter"/>
</dbReference>
<dbReference type="GO" id="GO:0005524">
    <property type="term" value="F:ATP binding"/>
    <property type="evidence" value="ECO:0007669"/>
    <property type="project" value="UniProtKB-KW"/>
</dbReference>
<name>F8PDX1_SERL9</name>
<dbReference type="GO" id="GO:0005634">
    <property type="term" value="C:nucleus"/>
    <property type="evidence" value="ECO:0007669"/>
    <property type="project" value="TreeGrafter"/>
</dbReference>
<protein>
    <recommendedName>
        <fullName evidence="4">Helicase ATP-binding domain-containing protein</fullName>
    </recommendedName>
</protein>
<dbReference type="PANTHER" id="PTHR11472:SF1">
    <property type="entry name" value="GENERAL TRANSCRIPTION AND DNA REPAIR FACTOR IIH HELICASE SUBUNIT XPD"/>
    <property type="match status" value="1"/>
</dbReference>
<dbReference type="InterPro" id="IPR006554">
    <property type="entry name" value="Helicase-like_DEXD_c2"/>
</dbReference>
<organism>
    <name type="scientific">Serpula lacrymans var. lacrymans (strain S7.9)</name>
    <name type="common">Dry rot fungus</name>
    <dbReference type="NCBI Taxonomy" id="578457"/>
    <lineage>
        <taxon>Eukaryota</taxon>
        <taxon>Fungi</taxon>
        <taxon>Dikarya</taxon>
        <taxon>Basidiomycota</taxon>
        <taxon>Agaricomycotina</taxon>
        <taxon>Agaricomycetes</taxon>
        <taxon>Agaricomycetidae</taxon>
        <taxon>Boletales</taxon>
        <taxon>Coniophorineae</taxon>
        <taxon>Serpulaceae</taxon>
        <taxon>Serpula</taxon>
    </lineage>
</organism>
<dbReference type="HOGENOM" id="CLU_1928877_0_0_1"/>
<evidence type="ECO:0000313" key="5">
    <source>
        <dbReference type="EMBL" id="EGO18568.1"/>
    </source>
</evidence>
<proteinExistence type="predicted"/>
<dbReference type="Pfam" id="PF06733">
    <property type="entry name" value="DEAD_2"/>
    <property type="match status" value="1"/>
</dbReference>
<dbReference type="InterPro" id="IPR027417">
    <property type="entry name" value="P-loop_NTPase"/>
</dbReference>
<dbReference type="EMBL" id="GL945447">
    <property type="protein sequence ID" value="EGO18568.1"/>
    <property type="molecule type" value="Genomic_DNA"/>
</dbReference>
<dbReference type="PANTHER" id="PTHR11472">
    <property type="entry name" value="DNA REPAIR DEAD HELICASE RAD3/XP-D SUBFAMILY MEMBER"/>
    <property type="match status" value="1"/>
</dbReference>
<keyword evidence="1" id="KW-0547">Nucleotide-binding</keyword>
<accession>F8PDX1</accession>
<evidence type="ECO:0000256" key="1">
    <source>
        <dbReference type="ARBA" id="ARBA00022741"/>
    </source>
</evidence>
<dbReference type="InterPro" id="IPR014013">
    <property type="entry name" value="Helic_SF1/SF2_ATP-bd_DinG/Rad3"/>
</dbReference>
<dbReference type="SMART" id="SM00488">
    <property type="entry name" value="DEXDc2"/>
    <property type="match status" value="1"/>
</dbReference>
<evidence type="ECO:0000256" key="2">
    <source>
        <dbReference type="ARBA" id="ARBA00022801"/>
    </source>
</evidence>
<dbReference type="Gene3D" id="3.40.50.300">
    <property type="entry name" value="P-loop containing nucleotide triphosphate hydrolases"/>
    <property type="match status" value="1"/>
</dbReference>
<dbReference type="Proteomes" id="UP000008064">
    <property type="component" value="Unassembled WGS sequence"/>
</dbReference>
<dbReference type="KEGG" id="sla:SERLADRAFT_443906"/>
<dbReference type="InterPro" id="IPR045028">
    <property type="entry name" value="DinG/Rad3-like"/>
</dbReference>
<dbReference type="InterPro" id="IPR010614">
    <property type="entry name" value="RAD3-like_helicase_DEAD"/>
</dbReference>
<dbReference type="OrthoDB" id="272481at2759"/>
<reference evidence="5" key="1">
    <citation type="submission" date="2011-04" db="EMBL/GenBank/DDBJ databases">
        <title>Evolution of plant cell wall degrading machinery underlies the functional diversity of forest fungi.</title>
        <authorList>
            <consortium name="US DOE Joint Genome Institute (JGI-PGF)"/>
            <person name="Eastwood D.C."/>
            <person name="Floudas D."/>
            <person name="Binder M."/>
            <person name="Majcherczyk A."/>
            <person name="Schneider P."/>
            <person name="Aerts A."/>
            <person name="Asiegbu F.O."/>
            <person name="Baker S.E."/>
            <person name="Barry K."/>
            <person name="Bendiksby M."/>
            <person name="Blumentritt M."/>
            <person name="Coutinho P.M."/>
            <person name="Cullen D."/>
            <person name="Cullen D."/>
            <person name="Gathman A."/>
            <person name="Goodell B."/>
            <person name="Henrissat B."/>
            <person name="Ihrmark K."/>
            <person name="Kauserud H."/>
            <person name="Kohler A."/>
            <person name="LaButti K."/>
            <person name="Lapidus A."/>
            <person name="Lavin J.L."/>
            <person name="Lee Y.-H."/>
            <person name="Lindquist E."/>
            <person name="Lilly W."/>
            <person name="Lucas S."/>
            <person name="Morin E."/>
            <person name="Murat C."/>
            <person name="Oguiza J.A."/>
            <person name="Park J."/>
            <person name="Pisabarro A.G."/>
            <person name="Riley R."/>
            <person name="Rosling A."/>
            <person name="Salamov A."/>
            <person name="Schmidt O."/>
            <person name="Schmutz J."/>
            <person name="Skrede I."/>
            <person name="Stenlid J."/>
            <person name="Wiebenga A."/>
            <person name="Xie X."/>
            <person name="Kues U."/>
            <person name="Hibbett D.S."/>
            <person name="Hoffmeister D."/>
            <person name="Hogberg N."/>
            <person name="Martin F."/>
            <person name="Grigoriev I.V."/>
            <person name="Watkinson S.C."/>
        </authorList>
    </citation>
    <scope>NUCLEOTIDE SEQUENCE</scope>
    <source>
        <strain evidence="5">S7.9</strain>
    </source>
</reference>
<dbReference type="GeneID" id="18816021"/>
<evidence type="ECO:0000256" key="3">
    <source>
        <dbReference type="ARBA" id="ARBA00022840"/>
    </source>
</evidence>
<dbReference type="GO" id="GO:0016818">
    <property type="term" value="F:hydrolase activity, acting on acid anhydrides, in phosphorus-containing anhydrides"/>
    <property type="evidence" value="ECO:0007669"/>
    <property type="project" value="InterPro"/>
</dbReference>
<dbReference type="RefSeq" id="XP_007324595.1">
    <property type="nucleotide sequence ID" value="XM_007324533.1"/>
</dbReference>
<keyword evidence="3" id="KW-0067">ATP-binding</keyword>